<dbReference type="PROSITE" id="PS50830">
    <property type="entry name" value="TNASE_3"/>
    <property type="match status" value="1"/>
</dbReference>
<name>A0A1G1V7H9_9BACT</name>
<dbReference type="InterPro" id="IPR035437">
    <property type="entry name" value="SNase_OB-fold_sf"/>
</dbReference>
<gene>
    <name evidence="6" type="ORF">A3D26_02570</name>
</gene>
<evidence type="ECO:0000313" key="7">
    <source>
        <dbReference type="Proteomes" id="UP000178319"/>
    </source>
</evidence>
<reference evidence="6 7" key="1">
    <citation type="journal article" date="2016" name="Nat. Commun.">
        <title>Thousands of microbial genomes shed light on interconnected biogeochemical processes in an aquifer system.</title>
        <authorList>
            <person name="Anantharaman K."/>
            <person name="Brown C.T."/>
            <person name="Hug L.A."/>
            <person name="Sharon I."/>
            <person name="Castelle C.J."/>
            <person name="Probst A.J."/>
            <person name="Thomas B.C."/>
            <person name="Singh A."/>
            <person name="Wilkins M.J."/>
            <person name="Karaoz U."/>
            <person name="Brodie E.L."/>
            <person name="Williams K.H."/>
            <person name="Hubbard S.S."/>
            <person name="Banfield J.F."/>
        </authorList>
    </citation>
    <scope>NUCLEOTIDE SEQUENCE [LARGE SCALE GENOMIC DNA]</scope>
</reference>
<keyword evidence="2" id="KW-0255">Endonuclease</keyword>
<feature type="domain" description="TNase-like" evidence="5">
    <location>
        <begin position="52"/>
        <end position="186"/>
    </location>
</feature>
<protein>
    <recommendedName>
        <fullName evidence="5">TNase-like domain-containing protein</fullName>
    </recommendedName>
</protein>
<dbReference type="SMART" id="SM00318">
    <property type="entry name" value="SNc"/>
    <property type="match status" value="1"/>
</dbReference>
<proteinExistence type="predicted"/>
<accession>A0A1G1V7H9</accession>
<evidence type="ECO:0000256" key="1">
    <source>
        <dbReference type="ARBA" id="ARBA00022722"/>
    </source>
</evidence>
<dbReference type="Gene3D" id="2.40.50.90">
    <property type="match status" value="1"/>
</dbReference>
<feature type="compositionally biased region" description="Pro residues" evidence="4">
    <location>
        <begin position="42"/>
        <end position="52"/>
    </location>
</feature>
<dbReference type="EMBL" id="MHBZ01000019">
    <property type="protein sequence ID" value="OGY11365.1"/>
    <property type="molecule type" value="Genomic_DNA"/>
</dbReference>
<keyword evidence="1" id="KW-0540">Nuclease</keyword>
<comment type="caution">
    <text evidence="6">The sequence shown here is derived from an EMBL/GenBank/DDBJ whole genome shotgun (WGS) entry which is preliminary data.</text>
</comment>
<dbReference type="Pfam" id="PF00565">
    <property type="entry name" value="SNase"/>
    <property type="match status" value="1"/>
</dbReference>
<sequence>MRKPFIPFIGVLLLALGLYALFVNQPSPPTTLLDNKTQTTPAPAPSTDPPNDPSTFLVTRVIDGDTIEIQESYSPEQRRRVRYIGIDTPETVHPDKEVECFGREAKAENERLVLGKNIKLEKDISETDKYGRLLRYLWVENVFINDFLVRQGYAKSSTYPPDIKYQSQFSQAEKEARDQSRGLWAPNACNSNTPNIPTGCTVKGNINAKGEKIYHTPGQKYYYKTQIDETAGERYFCSEEEAENAGWRKSKV</sequence>
<feature type="region of interest" description="Disordered" evidence="4">
    <location>
        <begin position="32"/>
        <end position="53"/>
    </location>
</feature>
<dbReference type="Proteomes" id="UP000178319">
    <property type="component" value="Unassembled WGS sequence"/>
</dbReference>
<evidence type="ECO:0000256" key="3">
    <source>
        <dbReference type="ARBA" id="ARBA00022801"/>
    </source>
</evidence>
<dbReference type="PANTHER" id="PTHR12302:SF3">
    <property type="entry name" value="SERINE_THREONINE-PROTEIN KINASE 31"/>
    <property type="match status" value="1"/>
</dbReference>
<dbReference type="GO" id="GO:0016787">
    <property type="term" value="F:hydrolase activity"/>
    <property type="evidence" value="ECO:0007669"/>
    <property type="project" value="UniProtKB-KW"/>
</dbReference>
<keyword evidence="3" id="KW-0378">Hydrolase</keyword>
<dbReference type="STRING" id="1797516.A3D26_02570"/>
<dbReference type="SUPFAM" id="SSF50199">
    <property type="entry name" value="Staphylococcal nuclease"/>
    <property type="match status" value="1"/>
</dbReference>
<evidence type="ECO:0000256" key="2">
    <source>
        <dbReference type="ARBA" id="ARBA00022759"/>
    </source>
</evidence>
<dbReference type="InterPro" id="IPR016071">
    <property type="entry name" value="Staphylococal_nuclease_OB-fold"/>
</dbReference>
<dbReference type="GO" id="GO:0004519">
    <property type="term" value="F:endonuclease activity"/>
    <property type="evidence" value="ECO:0007669"/>
    <property type="project" value="UniProtKB-KW"/>
</dbReference>
<dbReference type="AlphaFoldDB" id="A0A1G1V7H9"/>
<evidence type="ECO:0000313" key="6">
    <source>
        <dbReference type="EMBL" id="OGY11365.1"/>
    </source>
</evidence>
<organism evidence="6 7">
    <name type="scientific">Candidatus Blackburnbacteria bacterium RIFCSPHIGHO2_02_FULL_44_20</name>
    <dbReference type="NCBI Taxonomy" id="1797516"/>
    <lineage>
        <taxon>Bacteria</taxon>
        <taxon>Candidatus Blackburniibacteriota</taxon>
    </lineage>
</organism>
<evidence type="ECO:0000259" key="5">
    <source>
        <dbReference type="PROSITE" id="PS50830"/>
    </source>
</evidence>
<evidence type="ECO:0000256" key="4">
    <source>
        <dbReference type="SAM" id="MobiDB-lite"/>
    </source>
</evidence>
<dbReference type="PANTHER" id="PTHR12302">
    <property type="entry name" value="EBNA2 BINDING PROTEIN P100"/>
    <property type="match status" value="1"/>
</dbReference>